<dbReference type="EMBL" id="CATQJA010000153">
    <property type="protein sequence ID" value="CAJ0557918.1"/>
    <property type="molecule type" value="Genomic_DNA"/>
</dbReference>
<dbReference type="GO" id="GO:0008017">
    <property type="term" value="F:microtubule binding"/>
    <property type="evidence" value="ECO:0007669"/>
    <property type="project" value="InterPro"/>
</dbReference>
<dbReference type="Pfam" id="PF07160">
    <property type="entry name" value="SKA1"/>
    <property type="match status" value="1"/>
</dbReference>
<dbReference type="GO" id="GO:0000940">
    <property type="term" value="C:outer kinetochore"/>
    <property type="evidence" value="ECO:0007669"/>
    <property type="project" value="TreeGrafter"/>
</dbReference>
<dbReference type="PANTHER" id="PTHR28573:SF1">
    <property type="entry name" value="SPINDLE AND KINETOCHORE-ASSOCIATED PROTEIN 1"/>
    <property type="match status" value="1"/>
</dbReference>
<dbReference type="AlphaFoldDB" id="A0AA36FNJ3"/>
<name>A0AA36FNJ3_9BILA</name>
<reference evidence="5" key="1">
    <citation type="submission" date="2023-06" db="EMBL/GenBank/DDBJ databases">
        <authorList>
            <person name="Delattre M."/>
        </authorList>
    </citation>
    <scope>NUCLEOTIDE SEQUENCE</scope>
    <source>
        <strain evidence="5">AF72</strain>
    </source>
</reference>
<dbReference type="GO" id="GO:0031110">
    <property type="term" value="P:regulation of microtubule polymerization or depolymerization"/>
    <property type="evidence" value="ECO:0007669"/>
    <property type="project" value="TreeGrafter"/>
</dbReference>
<evidence type="ECO:0000256" key="2">
    <source>
        <dbReference type="ARBA" id="ARBA00047182"/>
    </source>
</evidence>
<dbReference type="GO" id="GO:0000278">
    <property type="term" value="P:mitotic cell cycle"/>
    <property type="evidence" value="ECO:0007669"/>
    <property type="project" value="TreeGrafter"/>
</dbReference>
<gene>
    <name evidence="5" type="ORF">MSPICULIGERA_LOCUS665</name>
</gene>
<dbReference type="PANTHER" id="PTHR28573">
    <property type="entry name" value="SPINDLE AND KINETOCHORE-ASSOCIATED PROTEIN 1"/>
    <property type="match status" value="1"/>
</dbReference>
<dbReference type="GO" id="GO:0051301">
    <property type="term" value="P:cell division"/>
    <property type="evidence" value="ECO:0007669"/>
    <property type="project" value="InterPro"/>
</dbReference>
<evidence type="ECO:0000256" key="4">
    <source>
        <dbReference type="SAM" id="MobiDB-lite"/>
    </source>
</evidence>
<dbReference type="GO" id="GO:0007059">
    <property type="term" value="P:chromosome segregation"/>
    <property type="evidence" value="ECO:0007669"/>
    <property type="project" value="InterPro"/>
</dbReference>
<proteinExistence type="inferred from homology"/>
<organism evidence="5 6">
    <name type="scientific">Mesorhabditis spiculigera</name>
    <dbReference type="NCBI Taxonomy" id="96644"/>
    <lineage>
        <taxon>Eukaryota</taxon>
        <taxon>Metazoa</taxon>
        <taxon>Ecdysozoa</taxon>
        <taxon>Nematoda</taxon>
        <taxon>Chromadorea</taxon>
        <taxon>Rhabditida</taxon>
        <taxon>Rhabditina</taxon>
        <taxon>Rhabditomorpha</taxon>
        <taxon>Rhabditoidea</taxon>
        <taxon>Rhabditidae</taxon>
        <taxon>Mesorhabditinae</taxon>
        <taxon>Mesorhabditis</taxon>
    </lineage>
</organism>
<dbReference type="Gene3D" id="1.10.10.1890">
    <property type="entry name" value="Ska1 microtubule binding domain-like"/>
    <property type="match status" value="1"/>
</dbReference>
<keyword evidence="6" id="KW-1185">Reference proteome</keyword>
<evidence type="ECO:0000256" key="3">
    <source>
        <dbReference type="ARBA" id="ARBA00047202"/>
    </source>
</evidence>
<protein>
    <recommendedName>
        <fullName evidence="2">SKA complex subunit 1</fullName>
    </recommendedName>
    <alternativeName>
        <fullName evidence="3">Spindle and kinetochore-associated protein 1</fullName>
    </alternativeName>
</protein>
<comment type="caution">
    <text evidence="5">The sequence shown here is derived from an EMBL/GenBank/DDBJ whole genome shotgun (WGS) entry which is preliminary data.</text>
</comment>
<accession>A0AA36FNJ3</accession>
<dbReference type="InterPro" id="IPR009829">
    <property type="entry name" value="SKA1"/>
</dbReference>
<evidence type="ECO:0000313" key="6">
    <source>
        <dbReference type="Proteomes" id="UP001177023"/>
    </source>
</evidence>
<evidence type="ECO:0000313" key="5">
    <source>
        <dbReference type="EMBL" id="CAJ0557918.1"/>
    </source>
</evidence>
<dbReference type="GO" id="GO:0072686">
    <property type="term" value="C:mitotic spindle"/>
    <property type="evidence" value="ECO:0007669"/>
    <property type="project" value="TreeGrafter"/>
</dbReference>
<evidence type="ECO:0000256" key="1">
    <source>
        <dbReference type="ARBA" id="ARBA00006836"/>
    </source>
</evidence>
<dbReference type="GO" id="GO:0005876">
    <property type="term" value="C:spindle microtubule"/>
    <property type="evidence" value="ECO:0007669"/>
    <property type="project" value="TreeGrafter"/>
</dbReference>
<dbReference type="Proteomes" id="UP001177023">
    <property type="component" value="Unassembled WGS sequence"/>
</dbReference>
<feature type="non-terminal residue" evidence="5">
    <location>
        <position position="1"/>
    </location>
</feature>
<feature type="region of interest" description="Disordered" evidence="4">
    <location>
        <begin position="76"/>
        <end position="122"/>
    </location>
</feature>
<dbReference type="InterPro" id="IPR042031">
    <property type="entry name" value="SKA1_MBD_sf"/>
</dbReference>
<sequence length="236" mass="26640">MAIDLEDVRRIEEAVLQVRLNEGVLGDRELDASEPTITRLNEKIGRLRRLLAESAEVKAEVDAAQQRLLEAYGQRQEDLVPPALPAKPDAKQVDDGSAQKPKQHSDAGEEENNDPAGPNFLVTPDELAAVPSYMKGRLTVADLNEILTTIDTICCERETFLHARNLSQADKIRQREMRSAKEPKLDGMRYVTEAELRDKLPPKAKLAMKYGMQSLRHLGRCKETLITRCKYIIILW</sequence>
<comment type="similarity">
    <text evidence="1">Belongs to the SKA1 family.</text>
</comment>